<dbReference type="AlphaFoldDB" id="A0A376AFF5"/>
<evidence type="ECO:0000313" key="5">
    <source>
        <dbReference type="EMBL" id="SSC66387.1"/>
    </source>
</evidence>
<dbReference type="SUPFAM" id="SSF55073">
    <property type="entry name" value="Nucleotide cyclase"/>
    <property type="match status" value="1"/>
</dbReference>
<dbReference type="InterPro" id="IPR013656">
    <property type="entry name" value="PAS_4"/>
</dbReference>
<protein>
    <recommendedName>
        <fullName evidence="7">Diguanylate cyclase</fullName>
    </recommendedName>
</protein>
<feature type="domain" description="GGDEF" evidence="4">
    <location>
        <begin position="394"/>
        <end position="527"/>
    </location>
</feature>
<sequence length="795" mass="86480">MSTNGFSRLGHALRLAGDRFLRLGEAGQTEAEADRIRAVRLSTVLHNTPLMMGANIANAIVALVAFAGSDLFAWVALWAVLIMIIAAYNGIAAWRNGRLPPRQVASLRGSRQAVVFAAVLSGLWAALTVIFYPHATDHQRLVIVAISVGMMGGGGFALATIPPAAITFSVLMGLVSLLALSVANEAVGFSLVALYVIYTAIIVRSSLALCENLTIRVRAQMASDEQRDVIGLLLNDFEENAADWLWGLDAELRLRRASPRLFEELGCTDEQARHRFLWELLPCDGSTCGTPYKLNGAESLRKLLTSHTSFRDVEVCVVQDGEPGVWSLSAKAMFDAEGNFTGYRGVGRNVTQAREARRRIEHMARHDSLTNVGNRVLLNEGLTRAIDRLERFDEHFSILLLDLDRFKQVNDTHGHGAGDELLREVAKLLQSVCGESDTLARLGGDEFAVIHTSMQDPRAVAALADRLVNALSQPFPLASGTARIGVSIGIACAPIDGRDADALMRNADLALYRAKADGRNRFHFFDTSLDAAARRRNLIEQELRAAVAARSLTLHFQPLVDSGSGRIICAEALLRWHHPTLGTISPTEFIPIAEDIGLIEKIGAWAIREGCITAASWPQPIRIAVNLSPRQFAGTGLYAGIADALRDSGMPPARLELEVTESLLLKTNALVESTLVAITALGVRVALDDFGTGYSSLSYLRKYRFDKLKIDQSFISDIETNADSRAIVDAIIRLGHDLGMSVAAEGVETEAQYDILRRLGCGEIQGYLVGRPMPGDELEKILTNAREPGVIRQIA</sequence>
<reference evidence="6" key="1">
    <citation type="submission" date="2018-07" db="EMBL/GenBank/DDBJ databases">
        <authorList>
            <person name="Peiro R."/>
            <person name="Begona"/>
            <person name="Cbmso G."/>
            <person name="Lopez M."/>
            <person name="Gonzalez S."/>
        </authorList>
    </citation>
    <scope>NUCLEOTIDE SEQUENCE [LARGE SCALE GENOMIC DNA]</scope>
</reference>
<feature type="transmembrane region" description="Helical" evidence="1">
    <location>
        <begin position="71"/>
        <end position="92"/>
    </location>
</feature>
<feature type="transmembrane region" description="Helical" evidence="1">
    <location>
        <begin position="44"/>
        <end position="65"/>
    </location>
</feature>
<dbReference type="PROSITE" id="PS50887">
    <property type="entry name" value="GGDEF"/>
    <property type="match status" value="1"/>
</dbReference>
<evidence type="ECO:0000259" key="4">
    <source>
        <dbReference type="PROSITE" id="PS50887"/>
    </source>
</evidence>
<dbReference type="FunFam" id="3.30.70.270:FF:000001">
    <property type="entry name" value="Diguanylate cyclase domain protein"/>
    <property type="match status" value="1"/>
</dbReference>
<dbReference type="InterPro" id="IPR000700">
    <property type="entry name" value="PAS-assoc_C"/>
</dbReference>
<feature type="transmembrane region" description="Helical" evidence="1">
    <location>
        <begin position="166"/>
        <end position="183"/>
    </location>
</feature>
<dbReference type="Pfam" id="PF00563">
    <property type="entry name" value="EAL"/>
    <property type="match status" value="1"/>
</dbReference>
<dbReference type="Gene3D" id="3.30.70.270">
    <property type="match status" value="1"/>
</dbReference>
<dbReference type="RefSeq" id="WP_115669184.1">
    <property type="nucleotide sequence ID" value="NZ_UEYP01000002.1"/>
</dbReference>
<feature type="transmembrane region" description="Helical" evidence="1">
    <location>
        <begin position="189"/>
        <end position="210"/>
    </location>
</feature>
<evidence type="ECO:0000256" key="1">
    <source>
        <dbReference type="SAM" id="Phobius"/>
    </source>
</evidence>
<keyword evidence="1" id="KW-0812">Transmembrane</keyword>
<keyword evidence="1" id="KW-0472">Membrane</keyword>
<feature type="transmembrane region" description="Helical" evidence="1">
    <location>
        <begin position="113"/>
        <end position="135"/>
    </location>
</feature>
<dbReference type="CDD" id="cd01948">
    <property type="entry name" value="EAL"/>
    <property type="match status" value="1"/>
</dbReference>
<dbReference type="EMBL" id="UEYP01000002">
    <property type="protein sequence ID" value="SSC66387.1"/>
    <property type="molecule type" value="Genomic_DNA"/>
</dbReference>
<dbReference type="PROSITE" id="PS50113">
    <property type="entry name" value="PAC"/>
    <property type="match status" value="1"/>
</dbReference>
<dbReference type="SUPFAM" id="SSF55785">
    <property type="entry name" value="PYP-like sensor domain (PAS domain)"/>
    <property type="match status" value="1"/>
</dbReference>
<organism evidence="5 6">
    <name type="scientific">Ciceribacter selenitireducens ATCC BAA-1503</name>
    <dbReference type="NCBI Taxonomy" id="1336235"/>
    <lineage>
        <taxon>Bacteria</taxon>
        <taxon>Pseudomonadati</taxon>
        <taxon>Pseudomonadota</taxon>
        <taxon>Alphaproteobacteria</taxon>
        <taxon>Hyphomicrobiales</taxon>
        <taxon>Rhizobiaceae</taxon>
        <taxon>Ciceribacter</taxon>
    </lineage>
</organism>
<dbReference type="InterPro" id="IPR000160">
    <property type="entry name" value="GGDEF_dom"/>
</dbReference>
<dbReference type="SMART" id="SM00052">
    <property type="entry name" value="EAL"/>
    <property type="match status" value="1"/>
</dbReference>
<dbReference type="NCBIfam" id="TIGR00254">
    <property type="entry name" value="GGDEF"/>
    <property type="match status" value="1"/>
</dbReference>
<dbReference type="InterPro" id="IPR001633">
    <property type="entry name" value="EAL_dom"/>
</dbReference>
<evidence type="ECO:0000259" key="2">
    <source>
        <dbReference type="PROSITE" id="PS50113"/>
    </source>
</evidence>
<dbReference type="Proteomes" id="UP000254764">
    <property type="component" value="Unassembled WGS sequence"/>
</dbReference>
<proteinExistence type="predicted"/>
<evidence type="ECO:0008006" key="7">
    <source>
        <dbReference type="Google" id="ProtNLM"/>
    </source>
</evidence>
<evidence type="ECO:0000313" key="6">
    <source>
        <dbReference type="Proteomes" id="UP000254764"/>
    </source>
</evidence>
<dbReference type="PANTHER" id="PTHR44757">
    <property type="entry name" value="DIGUANYLATE CYCLASE DGCP"/>
    <property type="match status" value="1"/>
</dbReference>
<evidence type="ECO:0000259" key="3">
    <source>
        <dbReference type="PROSITE" id="PS50883"/>
    </source>
</evidence>
<dbReference type="InterPro" id="IPR043128">
    <property type="entry name" value="Rev_trsase/Diguanyl_cyclase"/>
</dbReference>
<dbReference type="GO" id="GO:0003824">
    <property type="term" value="F:catalytic activity"/>
    <property type="evidence" value="ECO:0007669"/>
    <property type="project" value="UniProtKB-ARBA"/>
</dbReference>
<dbReference type="SUPFAM" id="SSF141868">
    <property type="entry name" value="EAL domain-like"/>
    <property type="match status" value="1"/>
</dbReference>
<accession>A0A376AFF5</accession>
<dbReference type="CDD" id="cd01949">
    <property type="entry name" value="GGDEF"/>
    <property type="match status" value="1"/>
</dbReference>
<dbReference type="InterPro" id="IPR035919">
    <property type="entry name" value="EAL_sf"/>
</dbReference>
<dbReference type="SMART" id="SM00267">
    <property type="entry name" value="GGDEF"/>
    <property type="match status" value="1"/>
</dbReference>
<dbReference type="PANTHER" id="PTHR44757:SF10">
    <property type="entry name" value="MEMBRANE PROTEIN"/>
    <property type="match status" value="1"/>
</dbReference>
<dbReference type="Gene3D" id="3.30.450.20">
    <property type="entry name" value="PAS domain"/>
    <property type="match status" value="1"/>
</dbReference>
<dbReference type="PROSITE" id="PS50883">
    <property type="entry name" value="EAL"/>
    <property type="match status" value="1"/>
</dbReference>
<dbReference type="InterPro" id="IPR052155">
    <property type="entry name" value="Biofilm_reg_signaling"/>
</dbReference>
<keyword evidence="1" id="KW-1133">Transmembrane helix</keyword>
<keyword evidence="6" id="KW-1185">Reference proteome</keyword>
<feature type="domain" description="EAL" evidence="3">
    <location>
        <begin position="536"/>
        <end position="786"/>
    </location>
</feature>
<dbReference type="Pfam" id="PF00990">
    <property type="entry name" value="GGDEF"/>
    <property type="match status" value="1"/>
</dbReference>
<dbReference type="InterPro" id="IPR029787">
    <property type="entry name" value="Nucleotide_cyclase"/>
</dbReference>
<dbReference type="InterPro" id="IPR035965">
    <property type="entry name" value="PAS-like_dom_sf"/>
</dbReference>
<dbReference type="Pfam" id="PF08448">
    <property type="entry name" value="PAS_4"/>
    <property type="match status" value="1"/>
</dbReference>
<name>A0A376AFF5_9HYPH</name>
<dbReference type="Gene3D" id="3.20.20.450">
    <property type="entry name" value="EAL domain"/>
    <property type="match status" value="1"/>
</dbReference>
<gene>
    <name evidence="5" type="ORF">RHIZ70_2095</name>
</gene>
<dbReference type="OrthoDB" id="9814202at2"/>
<feature type="domain" description="PAC" evidence="2">
    <location>
        <begin position="311"/>
        <end position="362"/>
    </location>
</feature>